<dbReference type="SUPFAM" id="SSF53383">
    <property type="entry name" value="PLP-dependent transferases"/>
    <property type="match status" value="1"/>
</dbReference>
<gene>
    <name evidence="8" type="ORF">DCAR_0101236</name>
</gene>
<keyword evidence="3" id="KW-0032">Aminotransferase</keyword>
<feature type="transmembrane region" description="Helical" evidence="5">
    <location>
        <begin position="14"/>
        <end position="34"/>
    </location>
</feature>
<dbReference type="EMBL" id="CP093343">
    <property type="protein sequence ID" value="WOG82075.1"/>
    <property type="molecule type" value="Genomic_DNA"/>
</dbReference>
<dbReference type="AlphaFoldDB" id="A0AAF0W5M5"/>
<comment type="similarity">
    <text evidence="2">Belongs to the alliinase family.</text>
</comment>
<dbReference type="InterPro" id="IPR015424">
    <property type="entry name" value="PyrdxlP-dep_Trfase"/>
</dbReference>
<protein>
    <recommendedName>
        <fullName evidence="10">Alliinase C-terminal domain-containing protein</fullName>
    </recommendedName>
</protein>
<keyword evidence="5" id="KW-0472">Membrane</keyword>
<dbReference type="GO" id="GO:0016846">
    <property type="term" value="F:carbon-sulfur lyase activity"/>
    <property type="evidence" value="ECO:0007669"/>
    <property type="project" value="InterPro"/>
</dbReference>
<dbReference type="Pfam" id="PF04864">
    <property type="entry name" value="Alliinase_C"/>
    <property type="match status" value="1"/>
</dbReference>
<sequence>MKVKSDQSCEYKRYAFACLLCSLVVNIVLSYFVIVGKKCSLSWSQSAAAEAEAVALISCSGHGRAYLDGVVVDGKQVCECNTCYHGPHCSTYIPHCPADVNSGDPTFLEPYWMKNAASSAVVVAGWHRMSYIFSDHSYTSQELEKSIHRLHSIAGNAVTEGKYVVFGTGSTQLLNAAVHALSLDNSSTPSKVVVSIPFYPAYKVQTEFFATEEYEFDGDVSSYTNNSGDSVNAIEFVTSPNNPDGKLKKAVLKGPSAKAIHDHAYNWPHYTAISSPSDEDLMIFTLSKLTGHAGVRFGWAFVKDKVVYERMSTYTDDNTFGVSRDIQLRALKLLNVVLDGDGRSLFKYAYEIMKNRWESLSRTVALSTRFTIQDIAPSFCTFFQNVRGPSPAYAWLKCEREEDEQCYQVLQAGGILGRDGTLFGASSRYVRLSLIKYQDDFDQLLQHLNKLVLQEEGATRDNI</sequence>
<reference evidence="8" key="1">
    <citation type="journal article" date="2016" name="Nat. Genet.">
        <title>A high-quality carrot genome assembly provides new insights into carotenoid accumulation and asterid genome evolution.</title>
        <authorList>
            <person name="Iorizzo M."/>
            <person name="Ellison S."/>
            <person name="Senalik D."/>
            <person name="Zeng P."/>
            <person name="Satapoomin P."/>
            <person name="Huang J."/>
            <person name="Bowman M."/>
            <person name="Iovene M."/>
            <person name="Sanseverino W."/>
            <person name="Cavagnaro P."/>
            <person name="Yildiz M."/>
            <person name="Macko-Podgorni A."/>
            <person name="Moranska E."/>
            <person name="Grzebelus E."/>
            <person name="Grzebelus D."/>
            <person name="Ashrafi H."/>
            <person name="Zheng Z."/>
            <person name="Cheng S."/>
            <person name="Spooner D."/>
            <person name="Van Deynze A."/>
            <person name="Simon P."/>
        </authorList>
    </citation>
    <scope>NUCLEOTIDE SEQUENCE</scope>
    <source>
        <tissue evidence="8">Leaf</tissue>
    </source>
</reference>
<dbReference type="InterPro" id="IPR015421">
    <property type="entry name" value="PyrdxlP-dep_Trfase_major"/>
</dbReference>
<proteinExistence type="inferred from homology"/>
<evidence type="ECO:0000256" key="2">
    <source>
        <dbReference type="ARBA" id="ARBA00006312"/>
    </source>
</evidence>
<keyword evidence="4" id="KW-0663">Pyridoxal phosphate</keyword>
<dbReference type="InterPro" id="IPR006948">
    <property type="entry name" value="Alliinase_C"/>
</dbReference>
<dbReference type="CDD" id="cd00609">
    <property type="entry name" value="AAT_like"/>
    <property type="match status" value="1"/>
</dbReference>
<keyword evidence="5" id="KW-0812">Transmembrane</keyword>
<keyword evidence="5" id="KW-1133">Transmembrane helix</keyword>
<feature type="domain" description="Alliinase C-terminal" evidence="7">
    <location>
        <begin position="98"/>
        <end position="452"/>
    </location>
</feature>
<dbReference type="KEGG" id="dcr:108212857"/>
<dbReference type="InterPro" id="IPR006947">
    <property type="entry name" value="EGF_alliinase"/>
</dbReference>
<keyword evidence="3" id="KW-0808">Transferase</keyword>
<dbReference type="GO" id="GO:0008483">
    <property type="term" value="F:transaminase activity"/>
    <property type="evidence" value="ECO:0007669"/>
    <property type="project" value="UniProtKB-KW"/>
</dbReference>
<evidence type="ECO:0008006" key="10">
    <source>
        <dbReference type="Google" id="ProtNLM"/>
    </source>
</evidence>
<evidence type="ECO:0000313" key="9">
    <source>
        <dbReference type="Proteomes" id="UP000077755"/>
    </source>
</evidence>
<dbReference type="Proteomes" id="UP000077755">
    <property type="component" value="Chromosome 1"/>
</dbReference>
<organism evidence="8 9">
    <name type="scientific">Daucus carota subsp. sativus</name>
    <name type="common">Carrot</name>
    <dbReference type="NCBI Taxonomy" id="79200"/>
    <lineage>
        <taxon>Eukaryota</taxon>
        <taxon>Viridiplantae</taxon>
        <taxon>Streptophyta</taxon>
        <taxon>Embryophyta</taxon>
        <taxon>Tracheophyta</taxon>
        <taxon>Spermatophyta</taxon>
        <taxon>Magnoliopsida</taxon>
        <taxon>eudicotyledons</taxon>
        <taxon>Gunneridae</taxon>
        <taxon>Pentapetalae</taxon>
        <taxon>asterids</taxon>
        <taxon>campanulids</taxon>
        <taxon>Apiales</taxon>
        <taxon>Apiaceae</taxon>
        <taxon>Apioideae</taxon>
        <taxon>Scandiceae</taxon>
        <taxon>Daucinae</taxon>
        <taxon>Daucus</taxon>
        <taxon>Daucus sect. Daucus</taxon>
    </lineage>
</organism>
<dbReference type="PANTHER" id="PTHR43795">
    <property type="entry name" value="BIFUNCTIONAL ASPARTATE AMINOTRANSFERASE AND GLUTAMATE/ASPARTATE-PREPHENATE AMINOTRANSFERASE-RELATED"/>
    <property type="match status" value="1"/>
</dbReference>
<accession>A0AAF0W5M5</accession>
<evidence type="ECO:0000259" key="6">
    <source>
        <dbReference type="Pfam" id="PF04863"/>
    </source>
</evidence>
<keyword evidence="9" id="KW-1185">Reference proteome</keyword>
<dbReference type="PANTHER" id="PTHR43795:SF56">
    <property type="entry name" value="TRYPTOPHAN AMINOTRANSFERASE-RELATED PROTEIN 4-LIKE"/>
    <property type="match status" value="1"/>
</dbReference>
<dbReference type="InterPro" id="IPR015422">
    <property type="entry name" value="PyrdxlP-dep_Trfase_small"/>
</dbReference>
<evidence type="ECO:0000256" key="3">
    <source>
        <dbReference type="ARBA" id="ARBA00022576"/>
    </source>
</evidence>
<evidence type="ECO:0000256" key="5">
    <source>
        <dbReference type="SAM" id="Phobius"/>
    </source>
</evidence>
<evidence type="ECO:0000259" key="7">
    <source>
        <dbReference type="Pfam" id="PF04864"/>
    </source>
</evidence>
<comment type="cofactor">
    <cofactor evidence="1">
        <name>pyridoxal 5'-phosphate</name>
        <dbReference type="ChEBI" id="CHEBI:597326"/>
    </cofactor>
</comment>
<dbReference type="Pfam" id="PF04863">
    <property type="entry name" value="EGF_alliinase"/>
    <property type="match status" value="1"/>
</dbReference>
<reference evidence="8" key="2">
    <citation type="submission" date="2022-03" db="EMBL/GenBank/DDBJ databases">
        <title>Draft title - Genomic analysis of global carrot germplasm unveils the trajectory of domestication and the origin of high carotenoid orange carrot.</title>
        <authorList>
            <person name="Iorizzo M."/>
            <person name="Ellison S."/>
            <person name="Senalik D."/>
            <person name="Macko-Podgorni A."/>
            <person name="Grzebelus D."/>
            <person name="Bostan H."/>
            <person name="Rolling W."/>
            <person name="Curaba J."/>
            <person name="Simon P."/>
        </authorList>
    </citation>
    <scope>NUCLEOTIDE SEQUENCE</scope>
    <source>
        <tissue evidence="8">Leaf</tissue>
    </source>
</reference>
<dbReference type="GO" id="GO:0006520">
    <property type="term" value="P:amino acid metabolic process"/>
    <property type="evidence" value="ECO:0007669"/>
    <property type="project" value="TreeGrafter"/>
</dbReference>
<evidence type="ECO:0000256" key="4">
    <source>
        <dbReference type="ARBA" id="ARBA00022898"/>
    </source>
</evidence>
<dbReference type="InterPro" id="IPR037029">
    <property type="entry name" value="Alliinase_N_sf"/>
</dbReference>
<dbReference type="Gene3D" id="2.10.25.30">
    <property type="entry name" value="EGF-like, alliinase"/>
    <property type="match status" value="1"/>
</dbReference>
<dbReference type="Gene3D" id="3.40.640.10">
    <property type="entry name" value="Type I PLP-dependent aspartate aminotransferase-like (Major domain)"/>
    <property type="match status" value="1"/>
</dbReference>
<dbReference type="InterPro" id="IPR050478">
    <property type="entry name" value="Ethylene_sulfur-biosynth"/>
</dbReference>
<evidence type="ECO:0000256" key="1">
    <source>
        <dbReference type="ARBA" id="ARBA00001933"/>
    </source>
</evidence>
<feature type="domain" description="Alliinase EGF-like" evidence="6">
    <location>
        <begin position="42"/>
        <end position="96"/>
    </location>
</feature>
<evidence type="ECO:0000313" key="8">
    <source>
        <dbReference type="EMBL" id="WOG82075.1"/>
    </source>
</evidence>
<name>A0AAF0W5M5_DAUCS</name>
<dbReference type="Gene3D" id="3.90.1150.10">
    <property type="entry name" value="Aspartate Aminotransferase, domain 1"/>
    <property type="match status" value="1"/>
</dbReference>